<organism evidence="2 3">
    <name type="scientific">Methylomonas methanica</name>
    <dbReference type="NCBI Taxonomy" id="421"/>
    <lineage>
        <taxon>Bacteria</taxon>
        <taxon>Pseudomonadati</taxon>
        <taxon>Pseudomonadota</taxon>
        <taxon>Gammaproteobacteria</taxon>
        <taxon>Methylococcales</taxon>
        <taxon>Methylococcaceae</taxon>
        <taxon>Methylomonas</taxon>
    </lineage>
</organism>
<feature type="transmembrane region" description="Helical" evidence="1">
    <location>
        <begin position="16"/>
        <end position="37"/>
    </location>
</feature>
<dbReference type="RefSeq" id="WP_064038211.1">
    <property type="nucleotide sequence ID" value="NZ_LUUH01000084.1"/>
</dbReference>
<feature type="transmembrane region" description="Helical" evidence="1">
    <location>
        <begin position="120"/>
        <end position="136"/>
    </location>
</feature>
<feature type="transmembrane region" description="Helical" evidence="1">
    <location>
        <begin position="49"/>
        <end position="70"/>
    </location>
</feature>
<keyword evidence="1" id="KW-1133">Transmembrane helix</keyword>
<keyword evidence="1" id="KW-0472">Membrane</keyword>
<dbReference type="AlphaFoldDB" id="A0A177M0F7"/>
<evidence type="ECO:0000313" key="3">
    <source>
        <dbReference type="Proteomes" id="UP000077763"/>
    </source>
</evidence>
<dbReference type="Proteomes" id="UP000077763">
    <property type="component" value="Unassembled WGS sequence"/>
</dbReference>
<proteinExistence type="predicted"/>
<dbReference type="EMBL" id="LUUH01000084">
    <property type="protein sequence ID" value="OAH99120.1"/>
    <property type="molecule type" value="Genomic_DNA"/>
</dbReference>
<sequence>MSAQAQLSAGDLRPHWLVCAAMLLTVLGYNLVCHLWADELQIGIDEAKRVLIRSVLYGLAILLFPFTKLLRHILLRLNQTMPGPKTAKQRYLSTIIVTQLLIELVSSFGFAMFILGDGFNTLYIFSVMGVLGIFLHKPNPSEYLTIAAALSIENK</sequence>
<evidence type="ECO:0000256" key="1">
    <source>
        <dbReference type="SAM" id="Phobius"/>
    </source>
</evidence>
<keyword evidence="1" id="KW-0812">Transmembrane</keyword>
<protein>
    <submittedName>
        <fullName evidence="2">Uncharacterized protein</fullName>
    </submittedName>
</protein>
<gene>
    <name evidence="2" type="ORF">A1353_21125</name>
</gene>
<evidence type="ECO:0000313" key="2">
    <source>
        <dbReference type="EMBL" id="OAH99120.1"/>
    </source>
</evidence>
<reference evidence="2 3" key="1">
    <citation type="submission" date="2016-03" db="EMBL/GenBank/DDBJ databases">
        <authorList>
            <person name="Ploux O."/>
        </authorList>
    </citation>
    <scope>NUCLEOTIDE SEQUENCE [LARGE SCALE GENOMIC DNA]</scope>
    <source>
        <strain evidence="2 3">R-45371</strain>
    </source>
</reference>
<comment type="caution">
    <text evidence="2">The sequence shown here is derived from an EMBL/GenBank/DDBJ whole genome shotgun (WGS) entry which is preliminary data.</text>
</comment>
<name>A0A177M0F7_METMH</name>
<accession>A0A177M0F7</accession>